<accession>A0A8X6R811</accession>
<feature type="region of interest" description="Disordered" evidence="1">
    <location>
        <begin position="271"/>
        <end position="294"/>
    </location>
</feature>
<keyword evidence="3" id="KW-1185">Reference proteome</keyword>
<gene>
    <name evidence="2" type="ORF">TNCV_1530351</name>
</gene>
<name>A0A8X6R811_TRICX</name>
<comment type="caution">
    <text evidence="2">The sequence shown here is derived from an EMBL/GenBank/DDBJ whole genome shotgun (WGS) entry which is preliminary data.</text>
</comment>
<protein>
    <submittedName>
        <fullName evidence="2">Uncharacterized protein</fullName>
    </submittedName>
</protein>
<evidence type="ECO:0000256" key="1">
    <source>
        <dbReference type="SAM" id="MobiDB-lite"/>
    </source>
</evidence>
<dbReference type="EMBL" id="BMAU01021017">
    <property type="protein sequence ID" value="GFX86946.1"/>
    <property type="molecule type" value="Genomic_DNA"/>
</dbReference>
<evidence type="ECO:0000313" key="2">
    <source>
        <dbReference type="EMBL" id="GFX86946.1"/>
    </source>
</evidence>
<feature type="compositionally biased region" description="Polar residues" evidence="1">
    <location>
        <begin position="277"/>
        <end position="294"/>
    </location>
</feature>
<evidence type="ECO:0000313" key="3">
    <source>
        <dbReference type="Proteomes" id="UP000887159"/>
    </source>
</evidence>
<organism evidence="2 3">
    <name type="scientific">Trichonephila clavipes</name>
    <name type="common">Golden silk orbweaver</name>
    <name type="synonym">Nephila clavipes</name>
    <dbReference type="NCBI Taxonomy" id="2585209"/>
    <lineage>
        <taxon>Eukaryota</taxon>
        <taxon>Metazoa</taxon>
        <taxon>Ecdysozoa</taxon>
        <taxon>Arthropoda</taxon>
        <taxon>Chelicerata</taxon>
        <taxon>Arachnida</taxon>
        <taxon>Araneae</taxon>
        <taxon>Araneomorphae</taxon>
        <taxon>Entelegynae</taxon>
        <taxon>Araneoidea</taxon>
        <taxon>Nephilidae</taxon>
        <taxon>Trichonephila</taxon>
    </lineage>
</organism>
<sequence>MFPIYEMGPVYRSMYEKEHVYMFLLPNGILKDFTRTNLLDCPVGTKVYVHGIMTGDCTVCPFLRTNDGFLFDVDDSEEESRLLVWKYAYPHKSWQLDPKTFDKLLATEYGCYPFLQLKTVKATVLIGSERYMKNVIEGEPNLFFNKNGIRTKTKRTVTSLIPQLTQTYAQAARPSTISTASQTDPNLSNIICPPLQCLTPISSKNPLPGTTSSVSTFSTSSSSTQDSLLPSPSGILPTIQSESLLQIPIPTTTTTTTSPGNNLNTLVLPLGTESHSHTTPATLNSVSTENFPES</sequence>
<feature type="region of interest" description="Disordered" evidence="1">
    <location>
        <begin position="208"/>
        <end position="235"/>
    </location>
</feature>
<feature type="compositionally biased region" description="Low complexity" evidence="1">
    <location>
        <begin position="210"/>
        <end position="233"/>
    </location>
</feature>
<reference evidence="2" key="1">
    <citation type="submission" date="2020-08" db="EMBL/GenBank/DDBJ databases">
        <title>Multicomponent nature underlies the extraordinary mechanical properties of spider dragline silk.</title>
        <authorList>
            <person name="Kono N."/>
            <person name="Nakamura H."/>
            <person name="Mori M."/>
            <person name="Yoshida Y."/>
            <person name="Ohtoshi R."/>
            <person name="Malay A.D."/>
            <person name="Moran D.A.P."/>
            <person name="Tomita M."/>
            <person name="Numata K."/>
            <person name="Arakawa K."/>
        </authorList>
    </citation>
    <scope>NUCLEOTIDE SEQUENCE</scope>
</reference>
<dbReference type="Proteomes" id="UP000887159">
    <property type="component" value="Unassembled WGS sequence"/>
</dbReference>
<proteinExistence type="predicted"/>
<dbReference type="AlphaFoldDB" id="A0A8X6R811"/>